<dbReference type="EMBL" id="CP125947">
    <property type="protein sequence ID" value="WHS66517.1"/>
    <property type="molecule type" value="Genomic_DNA"/>
</dbReference>
<keyword evidence="1" id="KW-1133">Transmembrane helix</keyword>
<feature type="transmembrane region" description="Helical" evidence="1">
    <location>
        <begin position="69"/>
        <end position="97"/>
    </location>
</feature>
<dbReference type="Proteomes" id="UP001240697">
    <property type="component" value="Chromosome"/>
</dbReference>
<keyword evidence="3" id="KW-1185">Reference proteome</keyword>
<evidence type="ECO:0000313" key="3">
    <source>
        <dbReference type="Proteomes" id="UP001240697"/>
    </source>
</evidence>
<reference evidence="2 3" key="1">
    <citation type="submission" date="2023-05" db="EMBL/GenBank/DDBJ databases">
        <authorList>
            <person name="Yin Y."/>
            <person name="Lu Z."/>
        </authorList>
    </citation>
    <scope>NUCLEOTIDE SEQUENCE [LARGE SCALE GENOMIC DNA]</scope>
    <source>
        <strain evidence="2 3">ZM22</strain>
    </source>
</reference>
<protein>
    <submittedName>
        <fullName evidence="2">AzlD domain-containing protein</fullName>
    </submittedName>
</protein>
<dbReference type="Pfam" id="PF05437">
    <property type="entry name" value="AzlD"/>
    <property type="match status" value="1"/>
</dbReference>
<gene>
    <name evidence="2" type="ORF">QMY55_05100</name>
</gene>
<dbReference type="RefSeq" id="WP_283487594.1">
    <property type="nucleotide sequence ID" value="NZ_CP125947.1"/>
</dbReference>
<accession>A0ABY8STZ2</accession>
<name>A0ABY8STZ2_9BURK</name>
<sequence>MTLWQWVFLACALAFATKLLGYSLPERWMRSPRMVQVTACLTVALLASLTVMNTVASGAQLVLDARLGALAVAAIALWLRAPFLLVVILGALAAGLLRWWA</sequence>
<evidence type="ECO:0000313" key="2">
    <source>
        <dbReference type="EMBL" id="WHS66517.1"/>
    </source>
</evidence>
<keyword evidence="1" id="KW-0472">Membrane</keyword>
<evidence type="ECO:0000256" key="1">
    <source>
        <dbReference type="SAM" id="Phobius"/>
    </source>
</evidence>
<organism evidence="2 3">
    <name type="scientific">Comamonas resistens</name>
    <dbReference type="NCBI Taxonomy" id="3046670"/>
    <lineage>
        <taxon>Bacteria</taxon>
        <taxon>Pseudomonadati</taxon>
        <taxon>Pseudomonadota</taxon>
        <taxon>Betaproteobacteria</taxon>
        <taxon>Burkholderiales</taxon>
        <taxon>Comamonadaceae</taxon>
        <taxon>Comamonas</taxon>
    </lineage>
</organism>
<feature type="transmembrane region" description="Helical" evidence="1">
    <location>
        <begin position="37"/>
        <end position="63"/>
    </location>
</feature>
<keyword evidence="1" id="KW-0812">Transmembrane</keyword>
<dbReference type="InterPro" id="IPR008407">
    <property type="entry name" value="Brnchd-chn_aa_trnsp_AzlD"/>
</dbReference>
<feature type="transmembrane region" description="Helical" evidence="1">
    <location>
        <begin position="6"/>
        <end position="25"/>
    </location>
</feature>
<proteinExistence type="predicted"/>